<evidence type="ECO:0000313" key="1">
    <source>
        <dbReference type="EMBL" id="CAA3000018.1"/>
    </source>
</evidence>
<gene>
    <name evidence="1" type="ORF">OLEA9_A059472</name>
</gene>
<dbReference type="SUPFAM" id="SSF81631">
    <property type="entry name" value="PAP/OAS1 substrate-binding domain"/>
    <property type="match status" value="1"/>
</dbReference>
<dbReference type="GO" id="GO:0031499">
    <property type="term" value="C:TRAMP complex"/>
    <property type="evidence" value="ECO:0007669"/>
    <property type="project" value="TreeGrafter"/>
</dbReference>
<dbReference type="AlphaFoldDB" id="A0A8S0T656"/>
<protein>
    <submittedName>
        <fullName evidence="1">Nucleotidyl transferase</fullName>
    </submittedName>
</protein>
<dbReference type="GO" id="GO:1990817">
    <property type="term" value="F:poly(A) RNA polymerase activity"/>
    <property type="evidence" value="ECO:0007669"/>
    <property type="project" value="InterPro"/>
</dbReference>
<dbReference type="PANTHER" id="PTHR23092:SF48">
    <property type="entry name" value="NUCLEOTIDYLTRANSFERASE FAMILY PROTEIN"/>
    <property type="match status" value="1"/>
</dbReference>
<dbReference type="Gramene" id="OE9A059472T1">
    <property type="protein sequence ID" value="OE9A059472C1"/>
    <property type="gene ID" value="OE9A059472"/>
</dbReference>
<dbReference type="GO" id="GO:0043634">
    <property type="term" value="P:polyadenylation-dependent ncRNA catabolic process"/>
    <property type="evidence" value="ECO:0007669"/>
    <property type="project" value="TreeGrafter"/>
</dbReference>
<dbReference type="EMBL" id="CACTIH010005664">
    <property type="protein sequence ID" value="CAA3000018.1"/>
    <property type="molecule type" value="Genomic_DNA"/>
</dbReference>
<dbReference type="GO" id="GO:0031123">
    <property type="term" value="P:RNA 3'-end processing"/>
    <property type="evidence" value="ECO:0007669"/>
    <property type="project" value="TreeGrafter"/>
</dbReference>
<dbReference type="GO" id="GO:0005730">
    <property type="term" value="C:nucleolus"/>
    <property type="evidence" value="ECO:0007669"/>
    <property type="project" value="TreeGrafter"/>
</dbReference>
<comment type="caution">
    <text evidence="1">The sequence shown here is derived from an EMBL/GenBank/DDBJ whole genome shotgun (WGS) entry which is preliminary data.</text>
</comment>
<organism evidence="1 2">
    <name type="scientific">Olea europaea subsp. europaea</name>
    <dbReference type="NCBI Taxonomy" id="158383"/>
    <lineage>
        <taxon>Eukaryota</taxon>
        <taxon>Viridiplantae</taxon>
        <taxon>Streptophyta</taxon>
        <taxon>Embryophyta</taxon>
        <taxon>Tracheophyta</taxon>
        <taxon>Spermatophyta</taxon>
        <taxon>Magnoliopsida</taxon>
        <taxon>eudicotyledons</taxon>
        <taxon>Gunneridae</taxon>
        <taxon>Pentapetalae</taxon>
        <taxon>asterids</taxon>
        <taxon>lamiids</taxon>
        <taxon>Lamiales</taxon>
        <taxon>Oleaceae</taxon>
        <taxon>Oleeae</taxon>
        <taxon>Olea</taxon>
    </lineage>
</organism>
<dbReference type="OrthoDB" id="273917at2759"/>
<dbReference type="InterPro" id="IPR045862">
    <property type="entry name" value="Trf4-like"/>
</dbReference>
<evidence type="ECO:0000313" key="2">
    <source>
        <dbReference type="Proteomes" id="UP000594638"/>
    </source>
</evidence>
<sequence length="90" mass="10108">MCISVQGSGIYLTRERGCSFYPLYFDDPLFPTNNVGRNCFHIHQCIKAFADAYSMLQSELACFPDDDTLAKPQCKLLLKIVPSITHLMGS</sequence>
<dbReference type="PANTHER" id="PTHR23092">
    <property type="entry name" value="POLY(A) RNA POLYMERASE"/>
    <property type="match status" value="1"/>
</dbReference>
<dbReference type="Proteomes" id="UP000594638">
    <property type="component" value="Unassembled WGS sequence"/>
</dbReference>
<accession>A0A8S0T656</accession>
<name>A0A8S0T656_OLEEU</name>
<keyword evidence="2" id="KW-1185">Reference proteome</keyword>
<keyword evidence="1" id="KW-0808">Transferase</keyword>
<proteinExistence type="predicted"/>
<dbReference type="GO" id="GO:0003729">
    <property type="term" value="F:mRNA binding"/>
    <property type="evidence" value="ECO:0007669"/>
    <property type="project" value="TreeGrafter"/>
</dbReference>
<dbReference type="Gene3D" id="1.10.1410.10">
    <property type="match status" value="1"/>
</dbReference>
<reference evidence="1 2" key="1">
    <citation type="submission" date="2019-12" db="EMBL/GenBank/DDBJ databases">
        <authorList>
            <person name="Alioto T."/>
            <person name="Alioto T."/>
            <person name="Gomez Garrido J."/>
        </authorList>
    </citation>
    <scope>NUCLEOTIDE SEQUENCE [LARGE SCALE GENOMIC DNA]</scope>
</reference>